<keyword evidence="3" id="KW-1133">Transmembrane helix</keyword>
<dbReference type="Pfam" id="PF06094">
    <property type="entry name" value="GGACT"/>
    <property type="match status" value="1"/>
</dbReference>
<reference evidence="5 6" key="1">
    <citation type="submission" date="2017-08" db="EMBL/GenBank/DDBJ databases">
        <authorList>
            <person name="de Groot N.N."/>
        </authorList>
    </citation>
    <scope>NUCLEOTIDE SEQUENCE [LARGE SCALE GENOMIC DNA]</scope>
    <source>
        <strain evidence="5 6">USBA 855</strain>
    </source>
</reference>
<dbReference type="Proteomes" id="UP000219023">
    <property type="component" value="Unassembled WGS sequence"/>
</dbReference>
<dbReference type="PANTHER" id="PTHR31544">
    <property type="entry name" value="AIG2-LIKE PROTEIN D"/>
    <property type="match status" value="1"/>
</dbReference>
<dbReference type="InterPro" id="IPR009288">
    <property type="entry name" value="AIG2-like_dom"/>
</dbReference>
<dbReference type="Gene3D" id="3.10.490.10">
    <property type="entry name" value="Gamma-glutamyl cyclotransferase-like"/>
    <property type="match status" value="1"/>
</dbReference>
<evidence type="ECO:0000256" key="1">
    <source>
        <dbReference type="ARBA" id="ARBA00022679"/>
    </source>
</evidence>
<feature type="domain" description="Gamma-glutamylcyclotransferase AIG2-like" evidence="4">
    <location>
        <begin position="50"/>
        <end position="137"/>
    </location>
</feature>
<dbReference type="GO" id="GO:0016740">
    <property type="term" value="F:transferase activity"/>
    <property type="evidence" value="ECO:0007669"/>
    <property type="project" value="UniProtKB-KW"/>
</dbReference>
<keyword evidence="3" id="KW-0472">Membrane</keyword>
<keyword evidence="3" id="KW-0812">Transmembrane</keyword>
<evidence type="ECO:0000256" key="3">
    <source>
        <dbReference type="SAM" id="Phobius"/>
    </source>
</evidence>
<gene>
    <name evidence="5" type="ORF">SAMN05421509_108111</name>
</gene>
<keyword evidence="1 5" id="KW-0808">Transferase</keyword>
<protein>
    <recommendedName>
        <fullName evidence="2">Putative gamma-glutamylcyclotransferase</fullName>
    </recommendedName>
</protein>
<dbReference type="CDD" id="cd06661">
    <property type="entry name" value="GGCT_like"/>
    <property type="match status" value="1"/>
</dbReference>
<dbReference type="RefSeq" id="WP_245846450.1">
    <property type="nucleotide sequence ID" value="NZ_OBQJ01000008.1"/>
</dbReference>
<evidence type="ECO:0000256" key="2">
    <source>
        <dbReference type="ARBA" id="ARBA00030602"/>
    </source>
</evidence>
<name>A0A285VSQ9_9GAMM</name>
<evidence type="ECO:0000313" key="6">
    <source>
        <dbReference type="Proteomes" id="UP000219023"/>
    </source>
</evidence>
<dbReference type="EMBL" id="OBQJ01000008">
    <property type="protein sequence ID" value="SOC57110.1"/>
    <property type="molecule type" value="Genomic_DNA"/>
</dbReference>
<accession>A0A285VSQ9</accession>
<dbReference type="InterPro" id="IPR045038">
    <property type="entry name" value="AIG2-like"/>
</dbReference>
<sequence length="142" mass="16472">MRWVYRIGLLAVIAIALGFGYLWYTFQSPYGYEAPAHPPIMDRRLEHHTVFVYGTLRYAPVRWLVMGRAGTATPATLRGYSRNELDISAAPNDHVDGYTLSVTSDELQRLDRYEHLGERYRRVNVKLDSGQSAWVYQRVYEL</sequence>
<evidence type="ECO:0000259" key="4">
    <source>
        <dbReference type="Pfam" id="PF06094"/>
    </source>
</evidence>
<dbReference type="SUPFAM" id="SSF110857">
    <property type="entry name" value="Gamma-glutamyl cyclotransferase-like"/>
    <property type="match status" value="1"/>
</dbReference>
<evidence type="ECO:0000313" key="5">
    <source>
        <dbReference type="EMBL" id="SOC57110.1"/>
    </source>
</evidence>
<feature type="transmembrane region" description="Helical" evidence="3">
    <location>
        <begin position="7"/>
        <end position="26"/>
    </location>
</feature>
<dbReference type="InterPro" id="IPR036568">
    <property type="entry name" value="GGCT-like_sf"/>
</dbReference>
<dbReference type="InterPro" id="IPR013024">
    <property type="entry name" value="GGCT-like"/>
</dbReference>
<dbReference type="AlphaFoldDB" id="A0A285VSQ9"/>
<organism evidence="5 6">
    <name type="scientific">Chromohalobacter canadensis</name>
    <dbReference type="NCBI Taxonomy" id="141389"/>
    <lineage>
        <taxon>Bacteria</taxon>
        <taxon>Pseudomonadati</taxon>
        <taxon>Pseudomonadota</taxon>
        <taxon>Gammaproteobacteria</taxon>
        <taxon>Oceanospirillales</taxon>
        <taxon>Halomonadaceae</taxon>
        <taxon>Chromohalobacter</taxon>
    </lineage>
</organism>
<dbReference type="PANTHER" id="PTHR31544:SF2">
    <property type="entry name" value="AIG2-LIKE PROTEIN D"/>
    <property type="match status" value="1"/>
</dbReference>
<proteinExistence type="predicted"/>